<accession>A0A8S9YP07</accession>
<dbReference type="EMBL" id="JTDE01004824">
    <property type="protein sequence ID" value="KAF7252979.1"/>
    <property type="molecule type" value="Genomic_DNA"/>
</dbReference>
<feature type="compositionally biased region" description="Polar residues" evidence="1">
    <location>
        <begin position="1"/>
        <end position="16"/>
    </location>
</feature>
<proteinExistence type="predicted"/>
<keyword evidence="3" id="KW-1185">Reference proteome</keyword>
<evidence type="ECO:0000313" key="2">
    <source>
        <dbReference type="EMBL" id="KAF7252979.1"/>
    </source>
</evidence>
<evidence type="ECO:0000313" key="3">
    <source>
        <dbReference type="Proteomes" id="UP000822476"/>
    </source>
</evidence>
<dbReference type="Proteomes" id="UP000822476">
    <property type="component" value="Unassembled WGS sequence"/>
</dbReference>
<organism evidence="2 3">
    <name type="scientific">Paragonimus skrjabini miyazakii</name>
    <dbReference type="NCBI Taxonomy" id="59628"/>
    <lineage>
        <taxon>Eukaryota</taxon>
        <taxon>Metazoa</taxon>
        <taxon>Spiralia</taxon>
        <taxon>Lophotrochozoa</taxon>
        <taxon>Platyhelminthes</taxon>
        <taxon>Trematoda</taxon>
        <taxon>Digenea</taxon>
        <taxon>Plagiorchiida</taxon>
        <taxon>Troglotremata</taxon>
        <taxon>Troglotrematidae</taxon>
        <taxon>Paragonimus</taxon>
    </lineage>
</organism>
<name>A0A8S9YP07_9TREM</name>
<evidence type="ECO:0000256" key="1">
    <source>
        <dbReference type="SAM" id="MobiDB-lite"/>
    </source>
</evidence>
<dbReference type="AlphaFoldDB" id="A0A8S9YP07"/>
<comment type="caution">
    <text evidence="2">The sequence shown here is derived from an EMBL/GenBank/DDBJ whole genome shotgun (WGS) entry which is preliminary data.</text>
</comment>
<protein>
    <submittedName>
        <fullName evidence="2">Uncharacterized protein</fullName>
    </submittedName>
</protein>
<feature type="region of interest" description="Disordered" evidence="1">
    <location>
        <begin position="1"/>
        <end position="21"/>
    </location>
</feature>
<gene>
    <name evidence="2" type="ORF">EG68_10035</name>
</gene>
<reference evidence="2" key="1">
    <citation type="submission" date="2019-07" db="EMBL/GenBank/DDBJ databases">
        <title>Annotation for the trematode Paragonimus miyazaki's.</title>
        <authorList>
            <person name="Choi Y.-J."/>
        </authorList>
    </citation>
    <scope>NUCLEOTIDE SEQUENCE</scope>
    <source>
        <strain evidence="2">Japan</strain>
    </source>
</reference>
<sequence>MSSVVQSFNASSATNKTRSDYTPPLAVRMRTLLPRVVKTAVSIFGIQTVATIQSILPSLPRLPHLTVPLVAVTMQSLVYTGIPC</sequence>